<evidence type="ECO:0000313" key="2">
    <source>
        <dbReference type="Proteomes" id="UP001500751"/>
    </source>
</evidence>
<dbReference type="PANTHER" id="PTHR43857">
    <property type="entry name" value="BLR7761 PROTEIN"/>
    <property type="match status" value="1"/>
</dbReference>
<reference evidence="1 2" key="1">
    <citation type="journal article" date="2019" name="Int. J. Syst. Evol. Microbiol.">
        <title>The Global Catalogue of Microorganisms (GCM) 10K type strain sequencing project: providing services to taxonomists for standard genome sequencing and annotation.</title>
        <authorList>
            <consortium name="The Broad Institute Genomics Platform"/>
            <consortium name="The Broad Institute Genome Sequencing Center for Infectious Disease"/>
            <person name="Wu L."/>
            <person name="Ma J."/>
        </authorList>
    </citation>
    <scope>NUCLEOTIDE SEQUENCE [LARGE SCALE GENOMIC DNA]</scope>
    <source>
        <strain evidence="1 2">JCM 16014</strain>
    </source>
</reference>
<dbReference type="InterPro" id="IPR035959">
    <property type="entry name" value="RutC-like_sf"/>
</dbReference>
<sequence>MSNFTLDNPAGVPSSPHKAFSNVAVVPLGERTLLMLAGQVAWGDDHQIVGVDDMRAQSRRVMELIGQVLAAYGATYKDVINLRTFLTDISRISEYGDVRAEFLDGLTPPTSTTVEVSSLFLPDALIEVEATAII</sequence>
<dbReference type="Gene3D" id="3.30.1330.40">
    <property type="entry name" value="RutC-like"/>
    <property type="match status" value="1"/>
</dbReference>
<dbReference type="RefSeq" id="WP_344666836.1">
    <property type="nucleotide sequence ID" value="NZ_BAAAQN010000019.1"/>
</dbReference>
<name>A0ABN2UA49_9ACTN</name>
<protein>
    <submittedName>
        <fullName evidence="1">RidA family protein</fullName>
    </submittedName>
</protein>
<comment type="caution">
    <text evidence="1">The sequence shown here is derived from an EMBL/GenBank/DDBJ whole genome shotgun (WGS) entry which is preliminary data.</text>
</comment>
<dbReference type="PANTHER" id="PTHR43857:SF1">
    <property type="entry name" value="YJGH FAMILY PROTEIN"/>
    <property type="match status" value="1"/>
</dbReference>
<dbReference type="SUPFAM" id="SSF55298">
    <property type="entry name" value="YjgF-like"/>
    <property type="match status" value="1"/>
</dbReference>
<dbReference type="EMBL" id="BAAAQN010000019">
    <property type="protein sequence ID" value="GAA2033069.1"/>
    <property type="molecule type" value="Genomic_DNA"/>
</dbReference>
<accession>A0ABN2UA49</accession>
<dbReference type="CDD" id="cd00448">
    <property type="entry name" value="YjgF_YER057c_UK114_family"/>
    <property type="match status" value="1"/>
</dbReference>
<dbReference type="Pfam" id="PF01042">
    <property type="entry name" value="Ribonuc_L-PSP"/>
    <property type="match status" value="1"/>
</dbReference>
<gene>
    <name evidence="1" type="ORF">GCM10009839_36750</name>
</gene>
<dbReference type="InterPro" id="IPR006175">
    <property type="entry name" value="YjgF/YER057c/UK114"/>
</dbReference>
<proteinExistence type="predicted"/>
<dbReference type="Proteomes" id="UP001500751">
    <property type="component" value="Unassembled WGS sequence"/>
</dbReference>
<organism evidence="1 2">
    <name type="scientific">Catenulispora yoronensis</name>
    <dbReference type="NCBI Taxonomy" id="450799"/>
    <lineage>
        <taxon>Bacteria</taxon>
        <taxon>Bacillati</taxon>
        <taxon>Actinomycetota</taxon>
        <taxon>Actinomycetes</taxon>
        <taxon>Catenulisporales</taxon>
        <taxon>Catenulisporaceae</taxon>
        <taxon>Catenulispora</taxon>
    </lineage>
</organism>
<evidence type="ECO:0000313" key="1">
    <source>
        <dbReference type="EMBL" id="GAA2033069.1"/>
    </source>
</evidence>
<keyword evidence="2" id="KW-1185">Reference proteome</keyword>